<dbReference type="Proteomes" id="UP000321413">
    <property type="component" value="Unassembled WGS sequence"/>
</dbReference>
<reference evidence="1 2" key="1">
    <citation type="submission" date="2019-08" db="EMBL/GenBank/DDBJ databases">
        <title>Massilia golmudensis sp. nov., isolated from sand in the Qinghai-Tibetan Plateau.</title>
        <authorList>
            <person name="Zhang B."/>
        </authorList>
    </citation>
    <scope>NUCLEOTIDE SEQUENCE [LARGE SCALE GENOMIC DNA]</scope>
    <source>
        <strain evidence="1 2">GEM5</strain>
    </source>
</reference>
<protein>
    <recommendedName>
        <fullName evidence="3">Ribbon-helix-helix protein, CopG family</fullName>
    </recommendedName>
</protein>
<evidence type="ECO:0008006" key="3">
    <source>
        <dbReference type="Google" id="ProtNLM"/>
    </source>
</evidence>
<dbReference type="AlphaFoldDB" id="A0A5C7G7B6"/>
<comment type="caution">
    <text evidence="1">The sequence shown here is derived from an EMBL/GenBank/DDBJ whole genome shotgun (WGS) entry which is preliminary data.</text>
</comment>
<sequence length="73" mass="8017">MITNRTSRPLGRVPGTSRRLVIAGDGVELERSQVYMPAETWESLYQLAKAQQTSGSKVIAQLIENAVKACQVN</sequence>
<proteinExistence type="predicted"/>
<name>A0A5C7G7B6_9BURK</name>
<accession>A0A5C7G7B6</accession>
<evidence type="ECO:0000313" key="2">
    <source>
        <dbReference type="Proteomes" id="UP000321413"/>
    </source>
</evidence>
<dbReference type="EMBL" id="VPFD01000002">
    <property type="protein sequence ID" value="TXG01902.1"/>
    <property type="molecule type" value="Genomic_DNA"/>
</dbReference>
<evidence type="ECO:0000313" key="1">
    <source>
        <dbReference type="EMBL" id="TXG01902.1"/>
    </source>
</evidence>
<dbReference type="RefSeq" id="WP_147933233.1">
    <property type="nucleotide sequence ID" value="NZ_VPFD01000002.1"/>
</dbReference>
<organism evidence="1 2">
    <name type="scientific">Massilia arenae</name>
    <dbReference type="NCBI Taxonomy" id="2603288"/>
    <lineage>
        <taxon>Bacteria</taxon>
        <taxon>Pseudomonadati</taxon>
        <taxon>Pseudomonadota</taxon>
        <taxon>Betaproteobacteria</taxon>
        <taxon>Burkholderiales</taxon>
        <taxon>Oxalobacteraceae</taxon>
        <taxon>Telluria group</taxon>
        <taxon>Massilia</taxon>
    </lineage>
</organism>
<gene>
    <name evidence="1" type="ORF">FVD38_01605</name>
</gene>
<keyword evidence="2" id="KW-1185">Reference proteome</keyword>